<gene>
    <name evidence="1" type="ORF">J2S37_000970</name>
</gene>
<dbReference type="Proteomes" id="UP001183619">
    <property type="component" value="Unassembled WGS sequence"/>
</dbReference>
<dbReference type="SUPFAM" id="SSF102198">
    <property type="entry name" value="Putative cyclase"/>
    <property type="match status" value="1"/>
</dbReference>
<dbReference type="PANTHER" id="PTHR31118:SF12">
    <property type="entry name" value="CYCLASE-LIKE PROTEIN 2"/>
    <property type="match status" value="1"/>
</dbReference>
<sequence length="228" mass="25244">MDLWALIRGCRFVDLTHTCAPGQPRFPGDPDEQRVQLSTVAADGCAVIQHTFVGQWGTHVDAPNHFVAGGRSVDAVLVDDMVSPLVVLDFHTEVAANPQFLLLPEHIFEWESHHGRIPDGAFVAFRSDWSTRWPDQQAMENGGNCPGWSVAAIDFLVEHRNIRAIGHETFDTDPSLKAQRAILAHDRWQIELLTNLDQVPETGAIIVASWPKIKEGTGFPARVFALIA</sequence>
<accession>A0ABU2B741</accession>
<comment type="caution">
    <text evidence="1">The sequence shown here is derived from an EMBL/GenBank/DDBJ whole genome shotgun (WGS) entry which is preliminary data.</text>
</comment>
<protein>
    <submittedName>
        <fullName evidence="1">Kynurenine formamidase</fullName>
    </submittedName>
</protein>
<keyword evidence="2" id="KW-1185">Reference proteome</keyword>
<proteinExistence type="predicted"/>
<dbReference type="InterPro" id="IPR037175">
    <property type="entry name" value="KFase_sf"/>
</dbReference>
<organism evidence="1 2">
    <name type="scientific">Corynebacterium felinum</name>
    <dbReference type="NCBI Taxonomy" id="131318"/>
    <lineage>
        <taxon>Bacteria</taxon>
        <taxon>Bacillati</taxon>
        <taxon>Actinomycetota</taxon>
        <taxon>Actinomycetes</taxon>
        <taxon>Mycobacteriales</taxon>
        <taxon>Corynebacteriaceae</taxon>
        <taxon>Corynebacterium</taxon>
    </lineage>
</organism>
<dbReference type="Pfam" id="PF04199">
    <property type="entry name" value="Cyclase"/>
    <property type="match status" value="1"/>
</dbReference>
<dbReference type="InterPro" id="IPR007325">
    <property type="entry name" value="KFase/CYL"/>
</dbReference>
<reference evidence="1 2" key="1">
    <citation type="submission" date="2023-07" db="EMBL/GenBank/DDBJ databases">
        <title>Sequencing the genomes of 1000 actinobacteria strains.</title>
        <authorList>
            <person name="Klenk H.-P."/>
        </authorList>
    </citation>
    <scope>NUCLEOTIDE SEQUENCE [LARGE SCALE GENOMIC DNA]</scope>
    <source>
        <strain evidence="1 2">DSM 44508</strain>
    </source>
</reference>
<dbReference type="PANTHER" id="PTHR31118">
    <property type="entry name" value="CYCLASE-LIKE PROTEIN 2"/>
    <property type="match status" value="1"/>
</dbReference>
<dbReference type="Gene3D" id="3.50.30.50">
    <property type="entry name" value="Putative cyclase"/>
    <property type="match status" value="1"/>
</dbReference>
<evidence type="ECO:0000313" key="2">
    <source>
        <dbReference type="Proteomes" id="UP001183619"/>
    </source>
</evidence>
<dbReference type="EMBL" id="JAVDYF010000001">
    <property type="protein sequence ID" value="MDR7354432.1"/>
    <property type="molecule type" value="Genomic_DNA"/>
</dbReference>
<name>A0ABU2B741_9CORY</name>
<dbReference type="RefSeq" id="WP_277104038.1">
    <property type="nucleotide sequence ID" value="NZ_BAAAJS010000035.1"/>
</dbReference>
<evidence type="ECO:0000313" key="1">
    <source>
        <dbReference type="EMBL" id="MDR7354432.1"/>
    </source>
</evidence>